<sequence>MHKTKTMLSGPIARKGKPL</sequence>
<dbReference type="AlphaFoldDB" id="A0A2P2Q2Q9"/>
<reference evidence="1" key="1">
    <citation type="submission" date="2018-02" db="EMBL/GenBank/DDBJ databases">
        <title>Rhizophora mucronata_Transcriptome.</title>
        <authorList>
            <person name="Meera S.P."/>
            <person name="Sreeshan A."/>
            <person name="Augustine A."/>
        </authorList>
    </citation>
    <scope>NUCLEOTIDE SEQUENCE</scope>
    <source>
        <tissue evidence="1">Leaf</tissue>
    </source>
</reference>
<protein>
    <submittedName>
        <fullName evidence="1">Uncharacterized protein</fullName>
    </submittedName>
</protein>
<name>A0A2P2Q2Q9_RHIMU</name>
<evidence type="ECO:0000313" key="1">
    <source>
        <dbReference type="EMBL" id="MBX61278.1"/>
    </source>
</evidence>
<accession>A0A2P2Q2Q9</accession>
<dbReference type="EMBL" id="GGEC01080794">
    <property type="protein sequence ID" value="MBX61278.1"/>
    <property type="molecule type" value="Transcribed_RNA"/>
</dbReference>
<organism evidence="1">
    <name type="scientific">Rhizophora mucronata</name>
    <name type="common">Asiatic mangrove</name>
    <dbReference type="NCBI Taxonomy" id="61149"/>
    <lineage>
        <taxon>Eukaryota</taxon>
        <taxon>Viridiplantae</taxon>
        <taxon>Streptophyta</taxon>
        <taxon>Embryophyta</taxon>
        <taxon>Tracheophyta</taxon>
        <taxon>Spermatophyta</taxon>
        <taxon>Magnoliopsida</taxon>
        <taxon>eudicotyledons</taxon>
        <taxon>Gunneridae</taxon>
        <taxon>Pentapetalae</taxon>
        <taxon>rosids</taxon>
        <taxon>fabids</taxon>
        <taxon>Malpighiales</taxon>
        <taxon>Rhizophoraceae</taxon>
        <taxon>Rhizophora</taxon>
    </lineage>
</organism>
<proteinExistence type="predicted"/>